<dbReference type="Proteomes" id="UP000051913">
    <property type="component" value="Unassembled WGS sequence"/>
</dbReference>
<feature type="transmembrane region" description="Helical" evidence="1">
    <location>
        <begin position="54"/>
        <end position="76"/>
    </location>
</feature>
<dbReference type="EMBL" id="LLXX01000142">
    <property type="protein sequence ID" value="KRR03301.1"/>
    <property type="molecule type" value="Genomic_DNA"/>
</dbReference>
<reference evidence="2 3" key="1">
    <citation type="submission" date="2014-03" db="EMBL/GenBank/DDBJ databases">
        <title>Bradyrhizobium valentinum sp. nov., isolated from effective nodules of Lupinus mariae-josephae, a lupine endemic of basic-lime soils in Eastern Spain.</title>
        <authorList>
            <person name="Duran D."/>
            <person name="Rey L."/>
            <person name="Navarro A."/>
            <person name="Busquets A."/>
            <person name="Imperial J."/>
            <person name="Ruiz-Argueso T."/>
        </authorList>
    </citation>
    <scope>NUCLEOTIDE SEQUENCE [LARGE SCALE GENOMIC DNA]</scope>
    <source>
        <strain evidence="2 3">LmjM3</strain>
    </source>
</reference>
<accession>A0A0R3LCQ9</accession>
<sequence>MRTFKALAIFAPLGVLWLIAFTQVLFAIFAERVFYAGRFTPLHSVTYREEPTLFVFVVVTSFVIVGFFGWVILGLIPKQDQQG</sequence>
<comment type="caution">
    <text evidence="2">The sequence shown here is derived from an EMBL/GenBank/DDBJ whole genome shotgun (WGS) entry which is preliminary data.</text>
</comment>
<evidence type="ECO:0000256" key="1">
    <source>
        <dbReference type="SAM" id="Phobius"/>
    </source>
</evidence>
<proteinExistence type="predicted"/>
<name>A0A0R3LCQ9_9BRAD</name>
<dbReference type="AlphaFoldDB" id="A0A0R3LCQ9"/>
<keyword evidence="3" id="KW-1185">Reference proteome</keyword>
<organism evidence="2 3">
    <name type="scientific">Bradyrhizobium valentinum</name>
    <dbReference type="NCBI Taxonomy" id="1518501"/>
    <lineage>
        <taxon>Bacteria</taxon>
        <taxon>Pseudomonadati</taxon>
        <taxon>Pseudomonadota</taxon>
        <taxon>Alphaproteobacteria</taxon>
        <taxon>Hyphomicrobiales</taxon>
        <taxon>Nitrobacteraceae</taxon>
        <taxon>Bradyrhizobium</taxon>
    </lineage>
</organism>
<gene>
    <name evidence="2" type="ORF">CP49_15340</name>
</gene>
<evidence type="ECO:0000313" key="3">
    <source>
        <dbReference type="Proteomes" id="UP000051913"/>
    </source>
</evidence>
<evidence type="ECO:0000313" key="2">
    <source>
        <dbReference type="EMBL" id="KRR03301.1"/>
    </source>
</evidence>
<keyword evidence="1" id="KW-0472">Membrane</keyword>
<keyword evidence="1" id="KW-1133">Transmembrane helix</keyword>
<keyword evidence="1" id="KW-0812">Transmembrane</keyword>
<protein>
    <submittedName>
        <fullName evidence="2">Uncharacterized protein</fullName>
    </submittedName>
</protein>